<proteinExistence type="predicted"/>
<sequence length="162" mass="19252">MEQLLLKKKFVWMTLYWGCQNGNNSQVEKLINGKSSETNELKKVLSIIENVLQCVSLKYTRIYRFVSFRTCYLPRSYYDVENLKGTIRALNQLLVLVERVIHNLRQQWVRTKETITRFSYQKENKFNTISFSTWVTKFDICMIYSTSSSGWVLVSFTHFFPS</sequence>
<reference evidence="1" key="1">
    <citation type="journal article" date="2022" name="IScience">
        <title>Evolution of zygomycete secretomes and the origins of terrestrial fungal ecologies.</title>
        <authorList>
            <person name="Chang Y."/>
            <person name="Wang Y."/>
            <person name="Mondo S."/>
            <person name="Ahrendt S."/>
            <person name="Andreopoulos W."/>
            <person name="Barry K."/>
            <person name="Beard J."/>
            <person name="Benny G.L."/>
            <person name="Blankenship S."/>
            <person name="Bonito G."/>
            <person name="Cuomo C."/>
            <person name="Desiro A."/>
            <person name="Gervers K.A."/>
            <person name="Hundley H."/>
            <person name="Kuo A."/>
            <person name="LaButti K."/>
            <person name="Lang B.F."/>
            <person name="Lipzen A."/>
            <person name="O'Donnell K."/>
            <person name="Pangilinan J."/>
            <person name="Reynolds N."/>
            <person name="Sandor L."/>
            <person name="Smith M.E."/>
            <person name="Tsang A."/>
            <person name="Grigoriev I.V."/>
            <person name="Stajich J.E."/>
            <person name="Spatafora J.W."/>
        </authorList>
    </citation>
    <scope>NUCLEOTIDE SEQUENCE</scope>
    <source>
        <strain evidence="1">RSA 2281</strain>
    </source>
</reference>
<evidence type="ECO:0000313" key="2">
    <source>
        <dbReference type="Proteomes" id="UP001209540"/>
    </source>
</evidence>
<protein>
    <submittedName>
        <fullName evidence="1">Uncharacterized protein</fullName>
    </submittedName>
</protein>
<dbReference type="Proteomes" id="UP001209540">
    <property type="component" value="Unassembled WGS sequence"/>
</dbReference>
<accession>A0AAD5P979</accession>
<organism evidence="1 2">
    <name type="scientific">Phascolomyces articulosus</name>
    <dbReference type="NCBI Taxonomy" id="60185"/>
    <lineage>
        <taxon>Eukaryota</taxon>
        <taxon>Fungi</taxon>
        <taxon>Fungi incertae sedis</taxon>
        <taxon>Mucoromycota</taxon>
        <taxon>Mucoromycotina</taxon>
        <taxon>Mucoromycetes</taxon>
        <taxon>Mucorales</taxon>
        <taxon>Lichtheimiaceae</taxon>
        <taxon>Phascolomyces</taxon>
    </lineage>
</organism>
<gene>
    <name evidence="1" type="ORF">BDA99DRAFT_575676</name>
</gene>
<dbReference type="AlphaFoldDB" id="A0AAD5P979"/>
<reference evidence="1" key="2">
    <citation type="submission" date="2023-02" db="EMBL/GenBank/DDBJ databases">
        <authorList>
            <consortium name="DOE Joint Genome Institute"/>
            <person name="Mondo S.J."/>
            <person name="Chang Y."/>
            <person name="Wang Y."/>
            <person name="Ahrendt S."/>
            <person name="Andreopoulos W."/>
            <person name="Barry K."/>
            <person name="Beard J."/>
            <person name="Benny G.L."/>
            <person name="Blankenship S."/>
            <person name="Bonito G."/>
            <person name="Cuomo C."/>
            <person name="Desiro A."/>
            <person name="Gervers K.A."/>
            <person name="Hundley H."/>
            <person name="Kuo A."/>
            <person name="LaButti K."/>
            <person name="Lang B.F."/>
            <person name="Lipzen A."/>
            <person name="O'Donnell K."/>
            <person name="Pangilinan J."/>
            <person name="Reynolds N."/>
            <person name="Sandor L."/>
            <person name="Smith M.W."/>
            <person name="Tsang A."/>
            <person name="Grigoriev I.V."/>
            <person name="Stajich J.E."/>
            <person name="Spatafora J.W."/>
        </authorList>
    </citation>
    <scope>NUCLEOTIDE SEQUENCE</scope>
    <source>
        <strain evidence="1">RSA 2281</strain>
    </source>
</reference>
<evidence type="ECO:0000313" key="1">
    <source>
        <dbReference type="EMBL" id="KAI9249783.1"/>
    </source>
</evidence>
<dbReference type="EMBL" id="JAIXMP010000034">
    <property type="protein sequence ID" value="KAI9249783.1"/>
    <property type="molecule type" value="Genomic_DNA"/>
</dbReference>
<name>A0AAD5P979_9FUNG</name>
<keyword evidence="2" id="KW-1185">Reference proteome</keyword>
<comment type="caution">
    <text evidence="1">The sequence shown here is derived from an EMBL/GenBank/DDBJ whole genome shotgun (WGS) entry which is preliminary data.</text>
</comment>